<protein>
    <submittedName>
        <fullName evidence="1">Uncharacterized protein</fullName>
    </submittedName>
</protein>
<evidence type="ECO:0000313" key="2">
    <source>
        <dbReference type="Proteomes" id="UP000051952"/>
    </source>
</evidence>
<dbReference type="OMA" id="AEMTIRI"/>
<dbReference type="EMBL" id="CYKH01000666">
    <property type="protein sequence ID" value="CUG12642.1"/>
    <property type="molecule type" value="Genomic_DNA"/>
</dbReference>
<accession>A0A0S4IY12</accession>
<organism evidence="1 2">
    <name type="scientific">Bodo saltans</name>
    <name type="common">Flagellated protozoan</name>
    <dbReference type="NCBI Taxonomy" id="75058"/>
    <lineage>
        <taxon>Eukaryota</taxon>
        <taxon>Discoba</taxon>
        <taxon>Euglenozoa</taxon>
        <taxon>Kinetoplastea</taxon>
        <taxon>Metakinetoplastina</taxon>
        <taxon>Eubodonida</taxon>
        <taxon>Bodonidae</taxon>
        <taxon>Bodo</taxon>
    </lineage>
</organism>
<name>A0A0S4IY12_BODSA</name>
<keyword evidence="2" id="KW-1185">Reference proteome</keyword>
<reference evidence="2" key="1">
    <citation type="submission" date="2015-09" db="EMBL/GenBank/DDBJ databases">
        <authorList>
            <consortium name="Pathogen Informatics"/>
        </authorList>
    </citation>
    <scope>NUCLEOTIDE SEQUENCE [LARGE SCALE GENOMIC DNA]</scope>
    <source>
        <strain evidence="2">Lake Konstanz</strain>
    </source>
</reference>
<dbReference type="AlphaFoldDB" id="A0A0S4IY12"/>
<sequence length="742" mass="81587">MSRLWGMLADLEPEVKGRELLRAAAARRHPPALSMLVERSWFEEKHLMTSYSGTTNSADSLLSSFLPILDVRGNHLRVEMLRRSVFHDAAAHHLTSGRGRSDDALHSSRREWTEFALASLVERRRPLTAMFMGLCLVLPEAVFSASSGAGGAGDSFQVDSSLIPSTWITDFLGVMLHGSKAADWTRMDVDALSGDANLKERSRVEASFVMAWTAQILLWKWTASNAVVDFSTWLHLLRSTISIIDEVHLAAPPVATQNKQVASVPTPNADDEEEELLKPLETAPPPTPEERDHSGIVWQLLQKSFTVLSTPPKCDQLTDVVLVATKALFERGAIDTATLCVQSSVDAFGDDRSVVALARLEEHKKHSSSSSSSCSGAVEALLRLRCQQPTSGAYVWKKWLIHLRSCGMLTSVIVAEAVKRFPQDAPLRLIHLRFESDVTARAMPESQRASHLRTLYRAALREDEGEQCCRADPLVWAFAANFIESEVLVDPTAARRLLAEAMELFGPRRVVRNGVPTLTEMDDHMITQLAPILEAAVAIELRYADANAASAVIRPTLDKMTVHKPDLLLALSIDLTPRATRGTAAGIAMRGNPNPGPLTRLAVARVYHAMKQYQKCVNLVFAAIQGSPRCGDAYGMLLALNAKQPNDYTELIVEELEKTPYHRGIASVFAAYLKSMEEGAVIEFPQVIEAITHDAVKAKPNSGPHWIYISKQSNPAGNVTLSGFRLSTRDMLLAVAAKTNLY</sequence>
<dbReference type="Proteomes" id="UP000051952">
    <property type="component" value="Unassembled WGS sequence"/>
</dbReference>
<evidence type="ECO:0000313" key="1">
    <source>
        <dbReference type="EMBL" id="CUG12642.1"/>
    </source>
</evidence>
<dbReference type="VEuPathDB" id="TriTrypDB:BSAL_74725"/>
<proteinExistence type="predicted"/>
<gene>
    <name evidence="1" type="ORF">BSAL_74725</name>
</gene>